<dbReference type="GO" id="GO:0030145">
    <property type="term" value="F:manganese ion binding"/>
    <property type="evidence" value="ECO:0007669"/>
    <property type="project" value="UniProtKB-UniRule"/>
</dbReference>
<comment type="function">
    <text evidence="18 20">Catalyzes the conversion of GTP to 2,5-diamino-6-ribosylamino-4(3H)-pyrimidinone 5'-phosphate (DARP), formate and pyrophosphate.</text>
</comment>
<dbReference type="InterPro" id="IPR000926">
    <property type="entry name" value="RibA"/>
</dbReference>
<feature type="binding site" evidence="20">
    <location>
        <position position="279"/>
    </location>
    <ligand>
        <name>Zn(2+)</name>
        <dbReference type="ChEBI" id="CHEBI:29105"/>
        <note>catalytic</note>
    </ligand>
</feature>
<keyword evidence="12 20" id="KW-0862">Zinc</keyword>
<dbReference type="FunFam" id="3.40.50.10990:FF:000001">
    <property type="entry name" value="Riboflavin biosynthesis protein RibBA"/>
    <property type="match status" value="1"/>
</dbReference>
<feature type="binding site" evidence="20">
    <location>
        <position position="176"/>
    </location>
    <ligand>
        <name>D-ribulose 5-phosphate</name>
        <dbReference type="ChEBI" id="CHEBI:58121"/>
    </ligand>
</feature>
<accession>A0AAW6TU68</accession>
<evidence type="ECO:0000256" key="19">
    <source>
        <dbReference type="ARBA" id="ARBA00049295"/>
    </source>
</evidence>
<dbReference type="NCBIfam" id="NF006803">
    <property type="entry name" value="PRK09311.1"/>
    <property type="match status" value="1"/>
</dbReference>
<feature type="binding site" evidence="20">
    <location>
        <position position="374"/>
    </location>
    <ligand>
        <name>GTP</name>
        <dbReference type="ChEBI" id="CHEBI:37565"/>
    </ligand>
</feature>
<comment type="pathway">
    <text evidence="5 20">Cofactor biosynthesis; riboflavin biosynthesis; 2-hydroxy-3-oxobutyl phosphate from D-ribulose 5-phosphate: step 1/1.</text>
</comment>
<dbReference type="HAMAP" id="MF_00179">
    <property type="entry name" value="RibA"/>
    <property type="match status" value="1"/>
</dbReference>
<feature type="binding site" evidence="20">
    <location>
        <position position="44"/>
    </location>
    <ligand>
        <name>D-ribulose 5-phosphate</name>
        <dbReference type="ChEBI" id="CHEBI:58121"/>
    </ligand>
</feature>
<comment type="caution">
    <text evidence="20">Lacks conserved residue(s) required for the propagation of feature annotation.</text>
</comment>
<feature type="binding site" evidence="20">
    <location>
        <position position="40"/>
    </location>
    <ligand>
        <name>Mg(2+)</name>
        <dbReference type="ChEBI" id="CHEBI:18420"/>
        <label>2</label>
    </ligand>
</feature>
<feature type="binding site" evidence="20">
    <location>
        <position position="295"/>
    </location>
    <ligand>
        <name>GTP</name>
        <dbReference type="ChEBI" id="CHEBI:37565"/>
    </ligand>
</feature>
<dbReference type="NCBIfam" id="NF001591">
    <property type="entry name" value="PRK00393.1"/>
    <property type="match status" value="1"/>
</dbReference>
<dbReference type="GO" id="GO:0000287">
    <property type="term" value="F:magnesium ion binding"/>
    <property type="evidence" value="ECO:0007669"/>
    <property type="project" value="UniProtKB-UniRule"/>
</dbReference>
<comment type="caution">
    <text evidence="22">The sequence shown here is derived from an EMBL/GenBank/DDBJ whole genome shotgun (WGS) entry which is preliminary data.</text>
</comment>
<evidence type="ECO:0000256" key="5">
    <source>
        <dbReference type="ARBA" id="ARBA00004904"/>
    </source>
</evidence>
<protein>
    <recommendedName>
        <fullName evidence="20">Riboflavin biosynthesis protein RibBA</fullName>
    </recommendedName>
    <domain>
        <recommendedName>
            <fullName evidence="20">3,4-dihydroxy-2-butanone 4-phosphate synthase</fullName>
            <shortName evidence="20">DHBP synthase</shortName>
            <ecNumber evidence="20">4.1.99.12</ecNumber>
        </recommendedName>
    </domain>
    <domain>
        <recommendedName>
            <fullName evidence="20">GTP cyclohydrolase-2</fullName>
            <ecNumber evidence="20">3.5.4.25</ecNumber>
        </recommendedName>
        <alternativeName>
            <fullName evidence="20">GTP cyclohydrolase II</fullName>
        </alternativeName>
    </domain>
</protein>
<dbReference type="SUPFAM" id="SSF142695">
    <property type="entry name" value="RibA-like"/>
    <property type="match status" value="1"/>
</dbReference>
<dbReference type="GO" id="GO:0008686">
    <property type="term" value="F:3,4-dihydroxy-2-butanone-4-phosphate synthase activity"/>
    <property type="evidence" value="ECO:0007669"/>
    <property type="project" value="UniProtKB-UniRule"/>
</dbReference>
<evidence type="ECO:0000256" key="11">
    <source>
        <dbReference type="ARBA" id="ARBA00022801"/>
    </source>
</evidence>
<comment type="function">
    <text evidence="3 20">Catalyzes the conversion of D-ribulose 5-phosphate to formate and 3,4-dihydroxy-2-butanone 4-phosphate.</text>
</comment>
<evidence type="ECO:0000256" key="10">
    <source>
        <dbReference type="ARBA" id="ARBA00022741"/>
    </source>
</evidence>
<comment type="pathway">
    <text evidence="4 20">Cofactor biosynthesis; riboflavin biosynthesis; 5-amino-6-(D-ribitylamino)uracil from GTP: step 1/4.</text>
</comment>
<evidence type="ECO:0000256" key="18">
    <source>
        <dbReference type="ARBA" id="ARBA00043932"/>
    </source>
</evidence>
<evidence type="ECO:0000256" key="8">
    <source>
        <dbReference type="ARBA" id="ARBA00022619"/>
    </source>
</evidence>
<organism evidence="22 23">
    <name type="scientific">Anaerobaca lacustris</name>
    <dbReference type="NCBI Taxonomy" id="3044600"/>
    <lineage>
        <taxon>Bacteria</taxon>
        <taxon>Pseudomonadati</taxon>
        <taxon>Planctomycetota</taxon>
        <taxon>Phycisphaerae</taxon>
        <taxon>Sedimentisphaerales</taxon>
        <taxon>Anaerobacaceae</taxon>
        <taxon>Anaerobaca</taxon>
    </lineage>
</organism>
<dbReference type="Gene3D" id="3.40.50.10990">
    <property type="entry name" value="GTP cyclohydrolase II"/>
    <property type="match status" value="1"/>
</dbReference>
<dbReference type="InterPro" id="IPR036144">
    <property type="entry name" value="RibA-like_sf"/>
</dbReference>
<feature type="region of interest" description="DHBP synthase" evidence="20">
    <location>
        <begin position="1"/>
        <end position="213"/>
    </location>
</feature>
<evidence type="ECO:0000256" key="6">
    <source>
        <dbReference type="ARBA" id="ARBA00005520"/>
    </source>
</evidence>
<dbReference type="NCBIfam" id="TIGR00505">
    <property type="entry name" value="ribA"/>
    <property type="match status" value="1"/>
</dbReference>
<evidence type="ECO:0000313" key="23">
    <source>
        <dbReference type="Proteomes" id="UP001431776"/>
    </source>
</evidence>
<dbReference type="HAMAP" id="MF_01283">
    <property type="entry name" value="RibBA"/>
    <property type="match status" value="1"/>
</dbReference>
<evidence type="ECO:0000256" key="16">
    <source>
        <dbReference type="ARBA" id="ARBA00023239"/>
    </source>
</evidence>
<feature type="binding site" evidence="20">
    <location>
        <position position="40"/>
    </location>
    <ligand>
        <name>Mg(2+)</name>
        <dbReference type="ChEBI" id="CHEBI:18420"/>
        <label>1</label>
    </ligand>
</feature>
<comment type="catalytic activity">
    <reaction evidence="19 20">
        <text>GTP + 4 H2O = 2,5-diamino-6-hydroxy-4-(5-phosphoribosylamino)-pyrimidine + formate + 2 phosphate + 3 H(+)</text>
        <dbReference type="Rhea" id="RHEA:23704"/>
        <dbReference type="ChEBI" id="CHEBI:15377"/>
        <dbReference type="ChEBI" id="CHEBI:15378"/>
        <dbReference type="ChEBI" id="CHEBI:15740"/>
        <dbReference type="ChEBI" id="CHEBI:37565"/>
        <dbReference type="ChEBI" id="CHEBI:43474"/>
        <dbReference type="ChEBI" id="CHEBI:58614"/>
        <dbReference type="EC" id="3.5.4.25"/>
    </reaction>
</comment>
<keyword evidence="11 20" id="KW-0378">Hydrolase</keyword>
<evidence type="ECO:0000256" key="1">
    <source>
        <dbReference type="ARBA" id="ARBA00000141"/>
    </source>
</evidence>
<dbReference type="HAMAP" id="MF_00180">
    <property type="entry name" value="RibB"/>
    <property type="match status" value="1"/>
</dbReference>
<comment type="cofactor">
    <cofactor evidence="20">
        <name>Zn(2+)</name>
        <dbReference type="ChEBI" id="CHEBI:29105"/>
    </cofactor>
    <text evidence="20">Binds 1 zinc ion per subunit.</text>
</comment>
<dbReference type="GO" id="GO:0005829">
    <property type="term" value="C:cytosol"/>
    <property type="evidence" value="ECO:0007669"/>
    <property type="project" value="TreeGrafter"/>
</dbReference>
<dbReference type="GO" id="GO:0009231">
    <property type="term" value="P:riboflavin biosynthetic process"/>
    <property type="evidence" value="ECO:0007669"/>
    <property type="project" value="UniProtKB-UniRule"/>
</dbReference>
<dbReference type="Pfam" id="PF00925">
    <property type="entry name" value="GTP_cyclohydro2"/>
    <property type="match status" value="1"/>
</dbReference>
<comment type="cofactor">
    <cofactor evidence="2">
        <name>Mn(2+)</name>
        <dbReference type="ChEBI" id="CHEBI:29035"/>
    </cofactor>
</comment>
<dbReference type="CDD" id="cd00641">
    <property type="entry name" value="GTP_cyclohydro2"/>
    <property type="match status" value="1"/>
</dbReference>
<evidence type="ECO:0000256" key="12">
    <source>
        <dbReference type="ARBA" id="ARBA00022833"/>
    </source>
</evidence>
<keyword evidence="14 20" id="KW-0342">GTP-binding</keyword>
<dbReference type="InterPro" id="IPR016299">
    <property type="entry name" value="Riboflavin_synth_RibBA"/>
</dbReference>
<dbReference type="GO" id="GO:0005525">
    <property type="term" value="F:GTP binding"/>
    <property type="evidence" value="ECO:0007669"/>
    <property type="project" value="UniProtKB-KW"/>
</dbReference>
<keyword evidence="17 20" id="KW-0511">Multifunctional enzyme</keyword>
<feature type="binding site" evidence="20">
    <location>
        <begin position="317"/>
        <end position="319"/>
    </location>
    <ligand>
        <name>GTP</name>
        <dbReference type="ChEBI" id="CHEBI:37565"/>
    </ligand>
</feature>
<feature type="region of interest" description="GTP cyclohydrolase II" evidence="20">
    <location>
        <begin position="214"/>
        <end position="423"/>
    </location>
</feature>
<comment type="similarity">
    <text evidence="7 20">In the C-terminal section; belongs to the GTP cyclohydrolase II family.</text>
</comment>
<dbReference type="PANTHER" id="PTHR21327">
    <property type="entry name" value="GTP CYCLOHYDROLASE II-RELATED"/>
    <property type="match status" value="1"/>
</dbReference>
<feature type="binding site" evidence="20">
    <location>
        <begin position="39"/>
        <end position="40"/>
    </location>
    <ligand>
        <name>D-ribulose 5-phosphate</name>
        <dbReference type="ChEBI" id="CHEBI:58121"/>
    </ligand>
</feature>
<keyword evidence="23" id="KW-1185">Reference proteome</keyword>
<feature type="binding site" evidence="20">
    <location>
        <position position="339"/>
    </location>
    <ligand>
        <name>GTP</name>
        <dbReference type="ChEBI" id="CHEBI:37565"/>
    </ligand>
</feature>
<feature type="binding site" evidence="20">
    <location>
        <position position="379"/>
    </location>
    <ligand>
        <name>GTP</name>
        <dbReference type="ChEBI" id="CHEBI:37565"/>
    </ligand>
</feature>
<evidence type="ECO:0000256" key="20">
    <source>
        <dbReference type="HAMAP-Rule" id="MF_01283"/>
    </source>
</evidence>
<dbReference type="EC" id="3.5.4.25" evidence="20"/>
<dbReference type="PANTHER" id="PTHR21327:SF18">
    <property type="entry name" value="3,4-DIHYDROXY-2-BUTANONE 4-PHOSPHATE SYNTHASE"/>
    <property type="match status" value="1"/>
</dbReference>
<feature type="site" description="Essential for DHBP synthase activity" evidence="20">
    <location>
        <position position="138"/>
    </location>
</feature>
<evidence type="ECO:0000256" key="4">
    <source>
        <dbReference type="ARBA" id="ARBA00004853"/>
    </source>
</evidence>
<dbReference type="PIRSF" id="PIRSF001259">
    <property type="entry name" value="RibA"/>
    <property type="match status" value="1"/>
</dbReference>
<evidence type="ECO:0000256" key="17">
    <source>
        <dbReference type="ARBA" id="ARBA00023268"/>
    </source>
</evidence>
<evidence type="ECO:0000259" key="21">
    <source>
        <dbReference type="Pfam" id="PF00925"/>
    </source>
</evidence>
<feature type="binding site" evidence="20">
    <location>
        <position position="290"/>
    </location>
    <ligand>
        <name>Zn(2+)</name>
        <dbReference type="ChEBI" id="CHEBI:29105"/>
        <note>catalytic</note>
    </ligand>
</feature>
<keyword evidence="8 20" id="KW-0686">Riboflavin biosynthesis</keyword>
<comment type="similarity">
    <text evidence="6 20">In the N-terminal section; belongs to the DHBP synthase family.</text>
</comment>
<dbReference type="AlphaFoldDB" id="A0AAW6TU68"/>
<dbReference type="Proteomes" id="UP001431776">
    <property type="component" value="Unassembled WGS sequence"/>
</dbReference>
<dbReference type="Pfam" id="PF00926">
    <property type="entry name" value="DHBP_synthase"/>
    <property type="match status" value="1"/>
</dbReference>
<keyword evidence="16 20" id="KW-0456">Lyase</keyword>
<feature type="binding site" evidence="20">
    <location>
        <begin position="274"/>
        <end position="278"/>
    </location>
    <ligand>
        <name>GTP</name>
        <dbReference type="ChEBI" id="CHEBI:37565"/>
    </ligand>
</feature>
<keyword evidence="9 20" id="KW-0479">Metal-binding</keyword>
<evidence type="ECO:0000256" key="7">
    <source>
        <dbReference type="ARBA" id="ARBA00008976"/>
    </source>
</evidence>
<dbReference type="InterPro" id="IPR032677">
    <property type="entry name" value="GTP_cyclohydro_II"/>
</dbReference>
<keyword evidence="10 20" id="KW-0547">Nucleotide-binding</keyword>
<dbReference type="GO" id="GO:0008270">
    <property type="term" value="F:zinc ion binding"/>
    <property type="evidence" value="ECO:0007669"/>
    <property type="project" value="UniProtKB-UniRule"/>
</dbReference>
<dbReference type="EC" id="4.1.99.12" evidence="20"/>
<dbReference type="SUPFAM" id="SSF55821">
    <property type="entry name" value="YrdC/RibB"/>
    <property type="match status" value="1"/>
</dbReference>
<feature type="binding site" evidence="20">
    <location>
        <position position="292"/>
    </location>
    <ligand>
        <name>Zn(2+)</name>
        <dbReference type="ChEBI" id="CHEBI:29105"/>
        <note>catalytic</note>
    </ligand>
</feature>
<evidence type="ECO:0000256" key="13">
    <source>
        <dbReference type="ARBA" id="ARBA00022842"/>
    </source>
</evidence>
<gene>
    <name evidence="20" type="primary">ribBA</name>
    <name evidence="22" type="ORF">QJ522_00040</name>
</gene>
<dbReference type="NCBIfam" id="TIGR00506">
    <property type="entry name" value="ribB"/>
    <property type="match status" value="1"/>
</dbReference>
<dbReference type="EMBL" id="JASCXX010000001">
    <property type="protein sequence ID" value="MDI6447416.1"/>
    <property type="molecule type" value="Genomic_DNA"/>
</dbReference>
<evidence type="ECO:0000256" key="9">
    <source>
        <dbReference type="ARBA" id="ARBA00022723"/>
    </source>
</evidence>
<evidence type="ECO:0000256" key="2">
    <source>
        <dbReference type="ARBA" id="ARBA00001936"/>
    </source>
</evidence>
<evidence type="ECO:0000256" key="15">
    <source>
        <dbReference type="ARBA" id="ARBA00023211"/>
    </source>
</evidence>
<comment type="catalytic activity">
    <reaction evidence="1 20">
        <text>D-ribulose 5-phosphate = (2S)-2-hydroxy-3-oxobutyl phosphate + formate + H(+)</text>
        <dbReference type="Rhea" id="RHEA:18457"/>
        <dbReference type="ChEBI" id="CHEBI:15378"/>
        <dbReference type="ChEBI" id="CHEBI:15740"/>
        <dbReference type="ChEBI" id="CHEBI:58121"/>
        <dbReference type="ChEBI" id="CHEBI:58830"/>
        <dbReference type="EC" id="4.1.99.12"/>
    </reaction>
</comment>
<keyword evidence="13 20" id="KW-0460">Magnesium</keyword>
<dbReference type="Gene3D" id="3.90.870.10">
    <property type="entry name" value="DHBP synthase"/>
    <property type="match status" value="1"/>
</dbReference>
<evidence type="ECO:0000313" key="22">
    <source>
        <dbReference type="EMBL" id="MDI6447416.1"/>
    </source>
</evidence>
<evidence type="ECO:0000256" key="3">
    <source>
        <dbReference type="ARBA" id="ARBA00002284"/>
    </source>
</evidence>
<comment type="cofactor">
    <cofactor evidence="20">
        <name>Mg(2+)</name>
        <dbReference type="ChEBI" id="CHEBI:18420"/>
    </cofactor>
    <cofactor evidence="20">
        <name>Mn(2+)</name>
        <dbReference type="ChEBI" id="CHEBI:29035"/>
    </cofactor>
    <text evidence="20">Binds 2 divalent metal cations per subunit. Magnesium or manganese.</text>
</comment>
<proteinExistence type="inferred from homology"/>
<dbReference type="FunFam" id="3.90.870.10:FF:000001">
    <property type="entry name" value="Riboflavin biosynthesis protein RibBA"/>
    <property type="match status" value="1"/>
</dbReference>
<dbReference type="GO" id="GO:0003935">
    <property type="term" value="F:GTP cyclohydrolase II activity"/>
    <property type="evidence" value="ECO:0007669"/>
    <property type="project" value="UniProtKB-UniRule"/>
</dbReference>
<sequence length="423" mass="46476">MNQSPSQQETPGVTFSDVPEVLEDLRQGKMVVLVDAEDRENEGDLICAAEKVTPEIINFMAKYGRGLICLSLTGEKCDQLALYPQALENTARFSTAFTVSVDAADGITTGISAPDRAHTVQVAIADGARARDLARPGHIFPLRARAGGVLVRAGQTEGAVDLAHLAGLKPAAVICEVMNEDGSMARVPDLLAFCRQHNMKILSIAKLIEHRLQRESQIKRFVSVDLPTDYGQFTLIGYESMTSPEPHLALCKGGVGDRDEAGNVIEHPEPVLIRVHSECMTGDLFHSQRCECGYQLITAMEMIEKEGKGALIYLRQEGRGIGLSNKLRAYELQEQGLDTVDANLKLGFGADRRDYGIGAQICRDLGLRNVKILTNNPKKVSRLEVYGIQITEQVPLRAVPGEHNINYLRTKKHRLGHMLDEDL</sequence>
<evidence type="ECO:0000256" key="14">
    <source>
        <dbReference type="ARBA" id="ARBA00023134"/>
    </source>
</evidence>
<dbReference type="InterPro" id="IPR000422">
    <property type="entry name" value="DHBP_synthase_RibB"/>
</dbReference>
<name>A0AAW6TU68_9BACT</name>
<feature type="domain" description="GTP cyclohydrolase II" evidence="21">
    <location>
        <begin position="221"/>
        <end position="395"/>
    </location>
</feature>
<keyword evidence="15 20" id="KW-0464">Manganese</keyword>
<feature type="active site" description="Proton acceptor; for GTP cyclohydrolase activity" evidence="20">
    <location>
        <position position="351"/>
    </location>
</feature>
<reference evidence="22" key="1">
    <citation type="submission" date="2023-05" db="EMBL/GenBank/DDBJ databases">
        <title>Anaerotaeda fermentans gen. nov., sp. nov., a novel anaerobic planctomycete of the new family within the order Sedimentisphaerales isolated from Taman Peninsula, Russia.</title>
        <authorList>
            <person name="Khomyakova M.A."/>
            <person name="Merkel A.Y."/>
            <person name="Slobodkin A.I."/>
        </authorList>
    </citation>
    <scope>NUCLEOTIDE SEQUENCE</scope>
    <source>
        <strain evidence="22">M17dextr</strain>
    </source>
</reference>
<feature type="active site" description="Nucleophile; for GTP cyclohydrolase activity" evidence="20">
    <location>
        <position position="353"/>
    </location>
</feature>
<feature type="site" description="Essential for DHBP synthase activity" evidence="20">
    <location>
        <position position="176"/>
    </location>
</feature>
<dbReference type="InterPro" id="IPR017945">
    <property type="entry name" value="DHBP_synth_RibB-like_a/b_dom"/>
</dbReference>